<dbReference type="Proteomes" id="UP000034424">
    <property type="component" value="Unassembled WGS sequence"/>
</dbReference>
<dbReference type="EMBL" id="JJPL01000078">
    <property type="protein sequence ID" value="KKG64503.1"/>
    <property type="molecule type" value="Genomic_DNA"/>
</dbReference>
<protein>
    <recommendedName>
        <fullName evidence="6">Tetratricopeptide repeat protein</fullName>
    </recommendedName>
</protein>
<dbReference type="InterPro" id="IPR011990">
    <property type="entry name" value="TPR-like_helical_dom_sf"/>
</dbReference>
<dbReference type="PANTHER" id="PTHR10098:SF108">
    <property type="entry name" value="TETRATRICOPEPTIDE REPEAT PROTEIN 28"/>
    <property type="match status" value="1"/>
</dbReference>
<evidence type="ECO:0000313" key="4">
    <source>
        <dbReference type="Proteomes" id="UP000034298"/>
    </source>
</evidence>
<dbReference type="AlphaFoldDB" id="A0A0F8EQ69"/>
<dbReference type="RefSeq" id="WP_048046189.1">
    <property type="nucleotide sequence ID" value="NZ_JJPC01000123.1"/>
</dbReference>
<dbReference type="InterPro" id="IPR029035">
    <property type="entry name" value="DHS-like_NAD/FAD-binding_dom"/>
</dbReference>
<dbReference type="Proteomes" id="UP000034298">
    <property type="component" value="Unassembled WGS sequence"/>
</dbReference>
<evidence type="ECO:0000313" key="3">
    <source>
        <dbReference type="EMBL" id="KKG64503.1"/>
    </source>
</evidence>
<name>A0A0F8EQ69_METMZ</name>
<reference evidence="4 5" key="1">
    <citation type="journal article" date="2015" name="ISME J.">
        <title>Genomic and phenotypic differentiation among Methanosarcina mazei populations from Columbia River sediment.</title>
        <authorList>
            <person name="Youngblut N.D."/>
            <person name="Wirth J.S."/>
            <person name="Henriksen J.R."/>
            <person name="Smith M."/>
            <person name="Simon H."/>
            <person name="Metcalf W.W."/>
            <person name="Whitaker R.J."/>
        </authorList>
    </citation>
    <scope>NUCLEOTIDE SEQUENCE [LARGE SCALE GENOMIC DNA]</scope>
    <source>
        <strain evidence="2 4">3.F.A.1B.1</strain>
        <strain evidence="3 5">3.F.T.2.1</strain>
    </source>
</reference>
<accession>A0A0F8EQ69</accession>
<dbReference type="EMBL" id="JJPC01000123">
    <property type="protein sequence ID" value="KKG32299.1"/>
    <property type="molecule type" value="Genomic_DNA"/>
</dbReference>
<dbReference type="PANTHER" id="PTHR10098">
    <property type="entry name" value="RAPSYN-RELATED"/>
    <property type="match status" value="1"/>
</dbReference>
<comment type="caution">
    <text evidence="2">The sequence shown here is derived from an EMBL/GenBank/DDBJ whole genome shotgun (WGS) entry which is preliminary data.</text>
</comment>
<dbReference type="Pfam" id="PF13424">
    <property type="entry name" value="TPR_12"/>
    <property type="match status" value="2"/>
</dbReference>
<keyword evidence="1" id="KW-0802">TPR repeat</keyword>
<dbReference type="SUPFAM" id="SSF52467">
    <property type="entry name" value="DHS-like NAD/FAD-binding domain"/>
    <property type="match status" value="1"/>
</dbReference>
<organism evidence="2 4">
    <name type="scientific">Methanosarcina mazei</name>
    <name type="common">Methanosarcina frisia</name>
    <dbReference type="NCBI Taxonomy" id="2209"/>
    <lineage>
        <taxon>Archaea</taxon>
        <taxon>Methanobacteriati</taxon>
        <taxon>Methanobacteriota</taxon>
        <taxon>Stenosarchaea group</taxon>
        <taxon>Methanomicrobia</taxon>
        <taxon>Methanosarcinales</taxon>
        <taxon>Methanosarcinaceae</taxon>
        <taxon>Methanosarcina</taxon>
    </lineage>
</organism>
<dbReference type="SMART" id="SM00028">
    <property type="entry name" value="TPR"/>
    <property type="match status" value="6"/>
</dbReference>
<evidence type="ECO:0000256" key="1">
    <source>
        <dbReference type="PROSITE-ProRule" id="PRU00339"/>
    </source>
</evidence>
<dbReference type="SUPFAM" id="SSF48452">
    <property type="entry name" value="TPR-like"/>
    <property type="match status" value="2"/>
</dbReference>
<dbReference type="Pfam" id="PF13289">
    <property type="entry name" value="SIR2_2"/>
    <property type="match status" value="1"/>
</dbReference>
<proteinExistence type="predicted"/>
<evidence type="ECO:0000313" key="5">
    <source>
        <dbReference type="Proteomes" id="UP000034424"/>
    </source>
</evidence>
<evidence type="ECO:0008006" key="6">
    <source>
        <dbReference type="Google" id="ProtNLM"/>
    </source>
</evidence>
<dbReference type="Pfam" id="PF13181">
    <property type="entry name" value="TPR_8"/>
    <property type="match status" value="1"/>
</dbReference>
<feature type="repeat" description="TPR" evidence="1">
    <location>
        <begin position="403"/>
        <end position="436"/>
    </location>
</feature>
<dbReference type="PROSITE" id="PS50005">
    <property type="entry name" value="TPR"/>
    <property type="match status" value="2"/>
</dbReference>
<dbReference type="Gene3D" id="1.25.40.10">
    <property type="entry name" value="Tetratricopeptide repeat domain"/>
    <property type="match status" value="2"/>
</dbReference>
<evidence type="ECO:0000313" key="2">
    <source>
        <dbReference type="EMBL" id="KKG32299.1"/>
    </source>
</evidence>
<dbReference type="Gene3D" id="3.40.50.1220">
    <property type="entry name" value="TPP-binding domain"/>
    <property type="match status" value="1"/>
</dbReference>
<feature type="repeat" description="TPR" evidence="1">
    <location>
        <begin position="363"/>
        <end position="396"/>
    </location>
</feature>
<sequence length="661" mass="76045">MVDNNQSVLELIDNAIKSRKMAIFCGAGISRNSGLPIVSEIVPRILTKLELNEEDKEEVLTANLRFEVLMGILAENSDITPIIEIYNLGEPNTNHIFIAKMVKHGYIRTILTTNFDLLIEKAVRSEGLIENVDYKVYYLEDQFNNIDEGIKPHERFNLLSSIGIVKKKNMIQIFKIHGSAHSIESIRTTMNSVASKTLSDKRARLIEHFFCTAKHDIVLVTGYSCSDVLDINPKILSVKEYKKMIIYQKHSGEAGEWTNSKVEIKNYLFKDFPGNMINLDTDMFVEKLWTANNKLGDYKEINSFTDWEKFIDKWSIDIKDKSYTKCIICSDLFNYITDFKKSIKYLEASLRICEDLNDTQSICKCYLKLGSAYYSLGDFSKSIEYFRKSLKFCEIIDDKFGISKCYSHLGNAYRDIAEFNEAIEYFNKSIKIGTEIDDKQVVSKSYREMGIIYGSIYHDTATAMELIKKSLEICEEIGDMQGKWRCYTNLGHCYSSENRNKSIDYFKKSLQVCEDIGDREGIAACYNDLGCKYERNTIKEGIEYIEKSLKMYEEMDHKIGISGCTGNLGVAYGILGNYQKATEYLEKCLKICEEIGDKKGKYMSYQALGDLNSQMGNSDKANEYYRKAMHGYREIGDYHGARRILKILGVYYDEENDMFLI</sequence>
<dbReference type="InterPro" id="IPR019734">
    <property type="entry name" value="TPR_rpt"/>
</dbReference>
<dbReference type="PATRIC" id="fig|2209.62.peg.197"/>
<gene>
    <name evidence="2" type="ORF">DU30_00895</name>
    <name evidence="3" type="ORF">DU67_07505</name>
</gene>